<feature type="transmembrane region" description="Helical" evidence="8">
    <location>
        <begin position="353"/>
        <end position="374"/>
    </location>
</feature>
<dbReference type="PANTHER" id="PTHR30250:SF10">
    <property type="entry name" value="LIPOPOLYSACCHARIDE BIOSYNTHESIS PROTEIN WZXC"/>
    <property type="match status" value="1"/>
</dbReference>
<dbReference type="Pfam" id="PF13440">
    <property type="entry name" value="Polysacc_synt_3"/>
    <property type="match status" value="1"/>
</dbReference>
<evidence type="ECO:0000256" key="7">
    <source>
        <dbReference type="SAM" id="MobiDB-lite"/>
    </source>
</evidence>
<dbReference type="RefSeq" id="WP_024892857.1">
    <property type="nucleotide sequence ID" value="NZ_LWRZ01000204.1"/>
</dbReference>
<feature type="region of interest" description="Disordered" evidence="7">
    <location>
        <begin position="1"/>
        <end position="26"/>
    </location>
</feature>
<name>A0A1C2I5W5_ACITH</name>
<feature type="transmembrane region" description="Helical" evidence="8">
    <location>
        <begin position="146"/>
        <end position="166"/>
    </location>
</feature>
<dbReference type="AlphaFoldDB" id="A0A1C2I5W5"/>
<comment type="caution">
    <text evidence="9">The sequence shown here is derived from an EMBL/GenBank/DDBJ whole genome shotgun (WGS) entry which is preliminary data.</text>
</comment>
<keyword evidence="6 8" id="KW-0472">Membrane</keyword>
<feature type="transmembrane region" description="Helical" evidence="8">
    <location>
        <begin position="42"/>
        <end position="66"/>
    </location>
</feature>
<feature type="transmembrane region" description="Helical" evidence="8">
    <location>
        <begin position="72"/>
        <end position="98"/>
    </location>
</feature>
<feature type="transmembrane region" description="Helical" evidence="8">
    <location>
        <begin position="411"/>
        <end position="428"/>
    </location>
</feature>
<comment type="similarity">
    <text evidence="2">Belongs to the polysaccharide synthase family.</text>
</comment>
<feature type="transmembrane region" description="Helical" evidence="8">
    <location>
        <begin position="110"/>
        <end position="131"/>
    </location>
</feature>
<evidence type="ECO:0000256" key="4">
    <source>
        <dbReference type="ARBA" id="ARBA00022692"/>
    </source>
</evidence>
<proteinExistence type="inferred from homology"/>
<accession>A0A1C2I5W5</accession>
<feature type="transmembrane region" description="Helical" evidence="8">
    <location>
        <begin position="319"/>
        <end position="341"/>
    </location>
</feature>
<reference evidence="9 10" key="1">
    <citation type="journal article" date="2016" name="Int. J. Mol. Sci.">
        <title>Comparative genomics of the extreme acidophile Acidithiobacillus thiooxidans reveals intraspecific divergence and niche adaptation.</title>
        <authorList>
            <person name="Zhang X."/>
            <person name="Feng X."/>
            <person name="Tao J."/>
            <person name="Ma L."/>
            <person name="Xiao Y."/>
            <person name="Liang Y."/>
            <person name="Liu X."/>
            <person name="Yin H."/>
        </authorList>
    </citation>
    <scope>NUCLEOTIDE SEQUENCE [LARGE SCALE GENOMIC DNA]</scope>
    <source>
        <strain evidence="9 10">A02</strain>
    </source>
</reference>
<evidence type="ECO:0000256" key="3">
    <source>
        <dbReference type="ARBA" id="ARBA00022475"/>
    </source>
</evidence>
<feature type="transmembrane region" description="Helical" evidence="8">
    <location>
        <begin position="283"/>
        <end position="299"/>
    </location>
</feature>
<evidence type="ECO:0008006" key="11">
    <source>
        <dbReference type="Google" id="ProtNLM"/>
    </source>
</evidence>
<evidence type="ECO:0000256" key="2">
    <source>
        <dbReference type="ARBA" id="ARBA00007430"/>
    </source>
</evidence>
<evidence type="ECO:0000256" key="1">
    <source>
        <dbReference type="ARBA" id="ARBA00004651"/>
    </source>
</evidence>
<evidence type="ECO:0000313" key="10">
    <source>
        <dbReference type="Proteomes" id="UP000094893"/>
    </source>
</evidence>
<dbReference type="Proteomes" id="UP000094893">
    <property type="component" value="Unassembled WGS sequence"/>
</dbReference>
<keyword evidence="5 8" id="KW-1133">Transmembrane helix</keyword>
<keyword evidence="3" id="KW-1003">Cell membrane</keyword>
<dbReference type="EMBL" id="LWSA01000169">
    <property type="protein sequence ID" value="OCX71381.1"/>
    <property type="molecule type" value="Genomic_DNA"/>
</dbReference>
<feature type="transmembrane region" description="Helical" evidence="8">
    <location>
        <begin position="386"/>
        <end position="405"/>
    </location>
</feature>
<dbReference type="GO" id="GO:0005886">
    <property type="term" value="C:plasma membrane"/>
    <property type="evidence" value="ECO:0007669"/>
    <property type="project" value="UniProtKB-SubCell"/>
</dbReference>
<keyword evidence="4 8" id="KW-0812">Transmembrane</keyword>
<gene>
    <name evidence="9" type="ORF">A6P07_12185</name>
</gene>
<evidence type="ECO:0000313" key="9">
    <source>
        <dbReference type="EMBL" id="OCX71381.1"/>
    </source>
</evidence>
<organism evidence="9 10">
    <name type="scientific">Acidithiobacillus thiooxidans</name>
    <name type="common">Thiobacillus thiooxidans</name>
    <dbReference type="NCBI Taxonomy" id="930"/>
    <lineage>
        <taxon>Bacteria</taxon>
        <taxon>Pseudomonadati</taxon>
        <taxon>Pseudomonadota</taxon>
        <taxon>Acidithiobacillia</taxon>
        <taxon>Acidithiobacillales</taxon>
        <taxon>Acidithiobacillaceae</taxon>
        <taxon>Acidithiobacillus</taxon>
    </lineage>
</organism>
<protein>
    <recommendedName>
        <fullName evidence="11">Polysaccharide biosynthesis protein</fullName>
    </recommendedName>
</protein>
<feature type="transmembrane region" description="Helical" evidence="8">
    <location>
        <begin position="472"/>
        <end position="491"/>
    </location>
</feature>
<evidence type="ECO:0000256" key="6">
    <source>
        <dbReference type="ARBA" id="ARBA00023136"/>
    </source>
</evidence>
<feature type="transmembrane region" description="Helical" evidence="8">
    <location>
        <begin position="440"/>
        <end position="460"/>
    </location>
</feature>
<dbReference type="InterPro" id="IPR050833">
    <property type="entry name" value="Poly_Biosynth_Transport"/>
</dbReference>
<evidence type="ECO:0000256" key="5">
    <source>
        <dbReference type="ARBA" id="ARBA00022989"/>
    </source>
</evidence>
<dbReference type="PANTHER" id="PTHR30250">
    <property type="entry name" value="PST FAMILY PREDICTED COLANIC ACID TRANSPORTER"/>
    <property type="match status" value="1"/>
</dbReference>
<sequence>MKLVNTPQTPPVGVAPSIQEEPETGETEWTSARVTRHFASSALFLGVRQVFVQGFNLLGSLLLARMLSPTEFGLYAVAIFWLSFLSTFGGTGFAANLIRQHSEPTLADYRSVFSIQLVIVLGLAATLWVAAPPLAAMYRLSTDGVWLFRLIALSLFTTAFIVMPQVQLERHLDFSKLARVEVAQAITFNVTAVYLAWRGWGVLSFGIAMLLRAVVGAMLANWIKPWAMRWHWDLERAKPHLAFALPFQGAQFISVIKDSISPIFIGLLLGAGAVGYVNWAGMVAAYSLLALMVLQRIYLPAFSRLQYQPSALGAFVERILLITNATTAPLAVLTLVLIGPVTHLLFGDKWLPALPLFYLLWAANIFVPNATPLYSLLNATGHARKALGFSILWMVGTWLLGAPLIMEFGTIGFAIANLLVQLSNFWLYRVAKGIVKFRMLPAVVPAWMMAIAMGTGVFILTKLWTPYDFTRLIMYFMLGLTTYSLMFYMFYKNKLLTAFVLIKRGAV</sequence>
<evidence type="ECO:0000256" key="8">
    <source>
        <dbReference type="SAM" id="Phobius"/>
    </source>
</evidence>
<feature type="transmembrane region" description="Helical" evidence="8">
    <location>
        <begin position="203"/>
        <end position="223"/>
    </location>
</feature>
<comment type="subcellular location">
    <subcellularLocation>
        <location evidence="1">Cell membrane</location>
        <topology evidence="1">Multi-pass membrane protein</topology>
    </subcellularLocation>
</comment>